<dbReference type="GO" id="GO:0016787">
    <property type="term" value="F:hydrolase activity"/>
    <property type="evidence" value="ECO:0007669"/>
    <property type="project" value="UniProtKB-KW"/>
</dbReference>
<keyword evidence="5" id="KW-0479">Metal-binding</keyword>
<evidence type="ECO:0000256" key="6">
    <source>
        <dbReference type="ARBA" id="ARBA00022801"/>
    </source>
</evidence>
<protein>
    <submittedName>
        <fullName evidence="8">DDE Tnp4 domain-containing protein</fullName>
    </submittedName>
</protein>
<keyword evidence="6" id="KW-0378">Hydrolase</keyword>
<dbReference type="GO" id="GO:0005634">
    <property type="term" value="C:nucleus"/>
    <property type="evidence" value="ECO:0007669"/>
    <property type="project" value="UniProtKB-SubCell"/>
</dbReference>
<comment type="similarity">
    <text evidence="3">Belongs to the HARBI1 family.</text>
</comment>
<dbReference type="Proteomes" id="UP000005239">
    <property type="component" value="Unassembled WGS sequence"/>
</dbReference>
<accession>A0A8R1YVS6</accession>
<dbReference type="GO" id="GO:0046872">
    <property type="term" value="F:metal ion binding"/>
    <property type="evidence" value="ECO:0007669"/>
    <property type="project" value="UniProtKB-KW"/>
</dbReference>
<dbReference type="PANTHER" id="PTHR22930">
    <property type="match status" value="1"/>
</dbReference>
<dbReference type="Pfam" id="PF13359">
    <property type="entry name" value="DDE_Tnp_4"/>
    <property type="match status" value="1"/>
</dbReference>
<accession>A0A2A6BAG4</accession>
<evidence type="ECO:0000256" key="3">
    <source>
        <dbReference type="ARBA" id="ARBA00006958"/>
    </source>
</evidence>
<evidence type="ECO:0000256" key="4">
    <source>
        <dbReference type="ARBA" id="ARBA00022722"/>
    </source>
</evidence>
<evidence type="ECO:0000256" key="1">
    <source>
        <dbReference type="ARBA" id="ARBA00001968"/>
    </source>
</evidence>
<comment type="subcellular location">
    <subcellularLocation>
        <location evidence="2">Nucleus</location>
    </subcellularLocation>
</comment>
<gene>
    <name evidence="8" type="primary">WBGene00275994</name>
</gene>
<keyword evidence="9" id="KW-1185">Reference proteome</keyword>
<organism evidence="8 9">
    <name type="scientific">Pristionchus pacificus</name>
    <name type="common">Parasitic nematode worm</name>
    <dbReference type="NCBI Taxonomy" id="54126"/>
    <lineage>
        <taxon>Eukaryota</taxon>
        <taxon>Metazoa</taxon>
        <taxon>Ecdysozoa</taxon>
        <taxon>Nematoda</taxon>
        <taxon>Chromadorea</taxon>
        <taxon>Rhabditida</taxon>
        <taxon>Rhabditina</taxon>
        <taxon>Diplogasteromorpha</taxon>
        <taxon>Diplogasteroidea</taxon>
        <taxon>Neodiplogasteridae</taxon>
        <taxon>Pristionchus</taxon>
    </lineage>
</organism>
<dbReference type="PANTHER" id="PTHR22930:SF269">
    <property type="entry name" value="NUCLEASE HARBI1-LIKE PROTEIN"/>
    <property type="match status" value="1"/>
</dbReference>
<name>A0A2A6BAG4_PRIPA</name>
<keyword evidence="7" id="KW-0539">Nucleus</keyword>
<dbReference type="GO" id="GO:0004518">
    <property type="term" value="F:nuclease activity"/>
    <property type="evidence" value="ECO:0007669"/>
    <property type="project" value="UniProtKB-KW"/>
</dbReference>
<dbReference type="EnsemblMetazoa" id="PPA37625.1">
    <property type="protein sequence ID" value="PPA37625.1"/>
    <property type="gene ID" value="WBGene00275994"/>
</dbReference>
<reference evidence="8" key="2">
    <citation type="submission" date="2022-06" db="UniProtKB">
        <authorList>
            <consortium name="EnsemblMetazoa"/>
        </authorList>
    </citation>
    <scope>IDENTIFICATION</scope>
    <source>
        <strain evidence="8">PS312</strain>
    </source>
</reference>
<reference evidence="9" key="1">
    <citation type="journal article" date="2008" name="Nat. Genet.">
        <title>The Pristionchus pacificus genome provides a unique perspective on nematode lifestyle and parasitism.</title>
        <authorList>
            <person name="Dieterich C."/>
            <person name="Clifton S.W."/>
            <person name="Schuster L.N."/>
            <person name="Chinwalla A."/>
            <person name="Delehaunty K."/>
            <person name="Dinkelacker I."/>
            <person name="Fulton L."/>
            <person name="Fulton R."/>
            <person name="Godfrey J."/>
            <person name="Minx P."/>
            <person name="Mitreva M."/>
            <person name="Roeseler W."/>
            <person name="Tian H."/>
            <person name="Witte H."/>
            <person name="Yang S.P."/>
            <person name="Wilson R.K."/>
            <person name="Sommer R.J."/>
        </authorList>
    </citation>
    <scope>NUCLEOTIDE SEQUENCE [LARGE SCALE GENOMIC DNA]</scope>
    <source>
        <strain evidence="9">PS312</strain>
    </source>
</reference>
<evidence type="ECO:0000313" key="9">
    <source>
        <dbReference type="Proteomes" id="UP000005239"/>
    </source>
</evidence>
<evidence type="ECO:0000256" key="5">
    <source>
        <dbReference type="ARBA" id="ARBA00022723"/>
    </source>
</evidence>
<dbReference type="InterPro" id="IPR045249">
    <property type="entry name" value="HARBI1-like"/>
</dbReference>
<proteinExistence type="inferred from homology"/>
<dbReference type="InterPro" id="IPR027806">
    <property type="entry name" value="HARBI1_dom"/>
</dbReference>
<evidence type="ECO:0000313" key="8">
    <source>
        <dbReference type="EnsemblMetazoa" id="PPA37625.1"/>
    </source>
</evidence>
<evidence type="ECO:0000256" key="7">
    <source>
        <dbReference type="ARBA" id="ARBA00023242"/>
    </source>
</evidence>
<dbReference type="OrthoDB" id="5874107at2759"/>
<keyword evidence="4" id="KW-0540">Nuclease</keyword>
<evidence type="ECO:0000256" key="2">
    <source>
        <dbReference type="ARBA" id="ARBA00004123"/>
    </source>
</evidence>
<dbReference type="AlphaFoldDB" id="A0A2A6BAG4"/>
<sequence>MRQQSSLVTSLEQSEVVMVDEDELAKERGEGELRTQPEPATVLLLNLTKKRCPMMNRRWGRILIVLLLRRRNLLLQYKESRQSKSERLSLRKKRFIKFRQWIQHVRLDVNAFEALVRIPPIQFDEIVSKMSPLRSIRVTSFTLTDSELFFLFLLYSCGGGSLRFISALSGVNLCLMSSLLRIVSNEIISNFSENLSLPSNQAEWLSIRQQFIQQYQFPCFGSIDGCHITIVAPPHTGSVYFNYKKYFSFVLMGVVDSNCRFLFIDCGSPGRHHDSTIFESTSFAQSLYGNTFHLPPPLYSIMATSPVHSFFVADGAFKSSIHIVKPYRRPINTAQKQFSYRVSRARRVVENCFGIFKSRFRVLQRPLDLNVSFAPTFVHSLCIIHNILIDSPNVTLIPVRSGACTLTQSSQLDYLVKHVTQEYIVN</sequence>
<comment type="cofactor">
    <cofactor evidence="1">
        <name>a divalent metal cation</name>
        <dbReference type="ChEBI" id="CHEBI:60240"/>
    </cofactor>
</comment>